<evidence type="ECO:0000256" key="1">
    <source>
        <dbReference type="ARBA" id="ARBA00004167"/>
    </source>
</evidence>
<name>A0AA88AJK9_FICCA</name>
<keyword evidence="12" id="KW-0325">Glycoprotein</keyword>
<dbReference type="PROSITE" id="PS00107">
    <property type="entry name" value="PROTEIN_KINASE_ATP"/>
    <property type="match status" value="1"/>
</dbReference>
<protein>
    <recommendedName>
        <fullName evidence="2">non-specific serine/threonine protein kinase</fullName>
        <ecNumber evidence="2">2.7.11.1</ecNumber>
    </recommendedName>
</protein>
<evidence type="ECO:0000256" key="14">
    <source>
        <dbReference type="ARBA" id="ARBA00048679"/>
    </source>
</evidence>
<gene>
    <name evidence="20" type="ORF">TIFTF001_020987</name>
</gene>
<dbReference type="PROSITE" id="PS50011">
    <property type="entry name" value="PROTEIN_KINASE_DOM"/>
    <property type="match status" value="1"/>
</dbReference>
<dbReference type="InterPro" id="IPR017441">
    <property type="entry name" value="Protein_kinase_ATP_BS"/>
</dbReference>
<evidence type="ECO:0000256" key="4">
    <source>
        <dbReference type="ARBA" id="ARBA00022679"/>
    </source>
</evidence>
<feature type="compositionally biased region" description="Polar residues" evidence="16">
    <location>
        <begin position="441"/>
        <end position="459"/>
    </location>
</feature>
<keyword evidence="4" id="KW-0808">Transferase</keyword>
<dbReference type="SMART" id="SM00220">
    <property type="entry name" value="S_TKc"/>
    <property type="match status" value="1"/>
</dbReference>
<dbReference type="SUPFAM" id="SSF56112">
    <property type="entry name" value="Protein kinase-like (PK-like)"/>
    <property type="match status" value="1"/>
</dbReference>
<keyword evidence="21" id="KW-1185">Reference proteome</keyword>
<comment type="catalytic activity">
    <reaction evidence="13">
        <text>L-threonyl-[protein] + ATP = O-phospho-L-threonyl-[protein] + ADP + H(+)</text>
        <dbReference type="Rhea" id="RHEA:46608"/>
        <dbReference type="Rhea" id="RHEA-COMP:11060"/>
        <dbReference type="Rhea" id="RHEA-COMP:11605"/>
        <dbReference type="ChEBI" id="CHEBI:15378"/>
        <dbReference type="ChEBI" id="CHEBI:30013"/>
        <dbReference type="ChEBI" id="CHEBI:30616"/>
        <dbReference type="ChEBI" id="CHEBI:61977"/>
        <dbReference type="ChEBI" id="CHEBI:456216"/>
        <dbReference type="EC" id="2.7.11.1"/>
    </reaction>
</comment>
<dbReference type="PANTHER" id="PTHR46146">
    <property type="entry name" value="SERINE/THREONINE-PROTEIN KINASE-LIKE PROTEIN CCR4"/>
    <property type="match status" value="1"/>
</dbReference>
<keyword evidence="9 15" id="KW-0067">ATP-binding</keyword>
<dbReference type="Pfam" id="PF13540">
    <property type="entry name" value="RCC1_2"/>
    <property type="match status" value="1"/>
</dbReference>
<dbReference type="FunFam" id="1.10.510.10:FF:000569">
    <property type="entry name" value="Serine/threonine-protein kinase-like protein CCR4"/>
    <property type="match status" value="1"/>
</dbReference>
<accession>A0AA88AJK9</accession>
<evidence type="ECO:0000313" key="20">
    <source>
        <dbReference type="EMBL" id="GMN51832.1"/>
    </source>
</evidence>
<evidence type="ECO:0000256" key="16">
    <source>
        <dbReference type="SAM" id="MobiDB-lite"/>
    </source>
</evidence>
<reference evidence="20" key="1">
    <citation type="submission" date="2023-07" db="EMBL/GenBank/DDBJ databases">
        <title>draft genome sequence of fig (Ficus carica).</title>
        <authorList>
            <person name="Takahashi T."/>
            <person name="Nishimura K."/>
        </authorList>
    </citation>
    <scope>NUCLEOTIDE SEQUENCE</scope>
</reference>
<dbReference type="InterPro" id="IPR000719">
    <property type="entry name" value="Prot_kinase_dom"/>
</dbReference>
<dbReference type="CDD" id="cd14066">
    <property type="entry name" value="STKc_IRAK"/>
    <property type="match status" value="1"/>
</dbReference>
<evidence type="ECO:0000256" key="2">
    <source>
        <dbReference type="ARBA" id="ARBA00012513"/>
    </source>
</evidence>
<organism evidence="20 21">
    <name type="scientific">Ficus carica</name>
    <name type="common">Common fig</name>
    <dbReference type="NCBI Taxonomy" id="3494"/>
    <lineage>
        <taxon>Eukaryota</taxon>
        <taxon>Viridiplantae</taxon>
        <taxon>Streptophyta</taxon>
        <taxon>Embryophyta</taxon>
        <taxon>Tracheophyta</taxon>
        <taxon>Spermatophyta</taxon>
        <taxon>Magnoliopsida</taxon>
        <taxon>eudicotyledons</taxon>
        <taxon>Gunneridae</taxon>
        <taxon>Pentapetalae</taxon>
        <taxon>rosids</taxon>
        <taxon>fabids</taxon>
        <taxon>Rosales</taxon>
        <taxon>Moraceae</taxon>
        <taxon>Ficeae</taxon>
        <taxon>Ficus</taxon>
    </lineage>
</organism>
<evidence type="ECO:0000256" key="11">
    <source>
        <dbReference type="ARBA" id="ARBA00023136"/>
    </source>
</evidence>
<evidence type="ECO:0000256" key="17">
    <source>
        <dbReference type="SAM" id="Phobius"/>
    </source>
</evidence>
<keyword evidence="11 17" id="KW-0472">Membrane</keyword>
<feature type="region of interest" description="Disordered" evidence="16">
    <location>
        <begin position="441"/>
        <end position="465"/>
    </location>
</feature>
<evidence type="ECO:0000313" key="21">
    <source>
        <dbReference type="Proteomes" id="UP001187192"/>
    </source>
</evidence>
<dbReference type="InterPro" id="IPR001245">
    <property type="entry name" value="Ser-Thr/Tyr_kinase_cat_dom"/>
</dbReference>
<proteinExistence type="predicted"/>
<dbReference type="EMBL" id="BTGU01000039">
    <property type="protein sequence ID" value="GMN51832.1"/>
    <property type="molecule type" value="Genomic_DNA"/>
</dbReference>
<evidence type="ECO:0000256" key="18">
    <source>
        <dbReference type="SAM" id="SignalP"/>
    </source>
</evidence>
<comment type="subcellular location">
    <subcellularLocation>
        <location evidence="1">Membrane</location>
        <topology evidence="1">Single-pass membrane protein</topology>
    </subcellularLocation>
</comment>
<evidence type="ECO:0000256" key="13">
    <source>
        <dbReference type="ARBA" id="ARBA00047899"/>
    </source>
</evidence>
<dbReference type="InterPro" id="IPR011009">
    <property type="entry name" value="Kinase-like_dom_sf"/>
</dbReference>
<feature type="transmembrane region" description="Helical" evidence="17">
    <location>
        <begin position="399"/>
        <end position="422"/>
    </location>
</feature>
<keyword evidence="7 15" id="KW-0547">Nucleotide-binding</keyword>
<dbReference type="GO" id="GO:0042803">
    <property type="term" value="F:protein homodimerization activity"/>
    <property type="evidence" value="ECO:0007669"/>
    <property type="project" value="UniProtKB-ARBA"/>
</dbReference>
<evidence type="ECO:0000256" key="10">
    <source>
        <dbReference type="ARBA" id="ARBA00022989"/>
    </source>
</evidence>
<feature type="domain" description="Protein kinase" evidence="19">
    <location>
        <begin position="501"/>
        <end position="801"/>
    </location>
</feature>
<feature type="chain" id="PRO_5041717674" description="non-specific serine/threonine protein kinase" evidence="18">
    <location>
        <begin position="34"/>
        <end position="810"/>
    </location>
</feature>
<feature type="binding site" evidence="15">
    <location>
        <position position="529"/>
    </location>
    <ligand>
        <name>ATP</name>
        <dbReference type="ChEBI" id="CHEBI:30616"/>
    </ligand>
</feature>
<dbReference type="Pfam" id="PF07714">
    <property type="entry name" value="PK_Tyr_Ser-Thr"/>
    <property type="match status" value="1"/>
</dbReference>
<keyword evidence="6 18" id="KW-0732">Signal</keyword>
<keyword evidence="3" id="KW-0723">Serine/threonine-protein kinase</keyword>
<evidence type="ECO:0000256" key="12">
    <source>
        <dbReference type="ARBA" id="ARBA00023180"/>
    </source>
</evidence>
<dbReference type="Proteomes" id="UP001187192">
    <property type="component" value="Unassembled WGS sequence"/>
</dbReference>
<evidence type="ECO:0000256" key="7">
    <source>
        <dbReference type="ARBA" id="ARBA00022741"/>
    </source>
</evidence>
<evidence type="ECO:0000256" key="8">
    <source>
        <dbReference type="ARBA" id="ARBA00022777"/>
    </source>
</evidence>
<evidence type="ECO:0000259" key="19">
    <source>
        <dbReference type="PROSITE" id="PS50011"/>
    </source>
</evidence>
<evidence type="ECO:0000256" key="15">
    <source>
        <dbReference type="PROSITE-ProRule" id="PRU10141"/>
    </source>
</evidence>
<dbReference type="AlphaFoldDB" id="A0AA88AJK9"/>
<dbReference type="GO" id="GO:0004674">
    <property type="term" value="F:protein serine/threonine kinase activity"/>
    <property type="evidence" value="ECO:0007669"/>
    <property type="project" value="UniProtKB-KW"/>
</dbReference>
<evidence type="ECO:0000256" key="9">
    <source>
        <dbReference type="ARBA" id="ARBA00022840"/>
    </source>
</evidence>
<feature type="compositionally biased region" description="Pro residues" evidence="16">
    <location>
        <begin position="372"/>
        <end position="387"/>
    </location>
</feature>
<dbReference type="InterPro" id="IPR009091">
    <property type="entry name" value="RCC1/BLIP-II"/>
</dbReference>
<dbReference type="SUPFAM" id="SSF50985">
    <property type="entry name" value="RCC1/BLIP-II"/>
    <property type="match status" value="1"/>
</dbReference>
<keyword evidence="5 17" id="KW-0812">Transmembrane</keyword>
<feature type="region of interest" description="Disordered" evidence="16">
    <location>
        <begin position="369"/>
        <end position="391"/>
    </location>
</feature>
<comment type="catalytic activity">
    <reaction evidence="14">
        <text>L-seryl-[protein] + ATP = O-phospho-L-seryl-[protein] + ADP + H(+)</text>
        <dbReference type="Rhea" id="RHEA:17989"/>
        <dbReference type="Rhea" id="RHEA-COMP:9863"/>
        <dbReference type="Rhea" id="RHEA-COMP:11604"/>
        <dbReference type="ChEBI" id="CHEBI:15378"/>
        <dbReference type="ChEBI" id="CHEBI:29999"/>
        <dbReference type="ChEBI" id="CHEBI:30616"/>
        <dbReference type="ChEBI" id="CHEBI:83421"/>
        <dbReference type="ChEBI" id="CHEBI:456216"/>
        <dbReference type="EC" id="2.7.11.1"/>
    </reaction>
</comment>
<dbReference type="GO" id="GO:0005524">
    <property type="term" value="F:ATP binding"/>
    <property type="evidence" value="ECO:0007669"/>
    <property type="project" value="UniProtKB-UniRule"/>
</dbReference>
<keyword evidence="8" id="KW-0418">Kinase</keyword>
<dbReference type="Gene3D" id="3.30.200.20">
    <property type="entry name" value="Phosphorylase Kinase, domain 1"/>
    <property type="match status" value="1"/>
</dbReference>
<dbReference type="Gene3D" id="2.130.10.30">
    <property type="entry name" value="Regulator of chromosome condensation 1/beta-lactamase-inhibitor protein II"/>
    <property type="match status" value="1"/>
</dbReference>
<evidence type="ECO:0000256" key="3">
    <source>
        <dbReference type="ARBA" id="ARBA00022527"/>
    </source>
</evidence>
<sequence>MASLSNNPHSFSFSFPLFLLLFTFLLFPKIIHSVSTVAISETSNQTLICALTTQSQNNNKPYSLNCTTLINSQNQTQTRFQNPFNPNASFSEIVSGNGFLCGLINVNSNATPTSVLSCWRFSSINGSDLLYKRIYRGPALRELDSGNSHVCGTVNGTNNLECWQWHGFNSSSAQNLSKISVGEKFVCGISPKNEISCVGSNAAVVGRVPVGSYVEISSGFSHACAISSNGSLICWGDNVGSYQQQGKFLSLALGENRSCALRENRTVVCWEQNGDFALPESLRETKFLSIEAKRKVFCGVLNENFSLYCWGNGENGMMGYNYLVFQNVLPGPCRSQSQCPGGSFLPGSGGYCETGLVICWSGPGEESWPENSPVPFPPSPESEPPSPSEANSSGWSRRMVAFMVVGCVGSLSLVLVCCFFLYRYCIGKVCRVHDSGRLDEAQTQAEPGSSRRQQSFSQVDSRHRSGPVLEKRLSHLVSMGNNGTHLEEFSFEVLLEATNNFSEERKIGTGSFGSVYQGKLEDGREVAIKRAEASASSSFIGGGGTKRQAEDKDNAFVRELEFLSRLNHKNLVPLLGFYEDNKERVLVYEYMRNGTLHDHLHKKDDSPLATWYARIKVAVDAARGIQYLHDFAVPSIIHRDIKSANILLDDTWTAKVSDFGLSLMGPDDDISHLSLRAAGTMGYIDPEYFRLQKLTTKSDVYSFGVVLLELLSGHKAIHKNETGVPRNVVDYVVPYIVQDEIHRVLDRRMPPPTPYEIEAVAYIGYLAADCVTLEGRDRPSMAEIVSSLERALAACLARPTLSRSTTQSSA</sequence>
<dbReference type="PROSITE" id="PS00108">
    <property type="entry name" value="PROTEIN_KINASE_ST"/>
    <property type="match status" value="1"/>
</dbReference>
<dbReference type="Gene3D" id="1.10.510.10">
    <property type="entry name" value="Transferase(Phosphotransferase) domain 1"/>
    <property type="match status" value="1"/>
</dbReference>
<dbReference type="EC" id="2.7.11.1" evidence="2"/>
<evidence type="ECO:0000256" key="5">
    <source>
        <dbReference type="ARBA" id="ARBA00022692"/>
    </source>
</evidence>
<dbReference type="InterPro" id="IPR008271">
    <property type="entry name" value="Ser/Thr_kinase_AS"/>
</dbReference>
<feature type="signal peptide" evidence="18">
    <location>
        <begin position="1"/>
        <end position="33"/>
    </location>
</feature>
<keyword evidence="10 17" id="KW-1133">Transmembrane helix</keyword>
<dbReference type="GO" id="GO:0016020">
    <property type="term" value="C:membrane"/>
    <property type="evidence" value="ECO:0007669"/>
    <property type="project" value="UniProtKB-SubCell"/>
</dbReference>
<comment type="caution">
    <text evidence="20">The sequence shown here is derived from an EMBL/GenBank/DDBJ whole genome shotgun (WGS) entry which is preliminary data.</text>
</comment>
<evidence type="ECO:0000256" key="6">
    <source>
        <dbReference type="ARBA" id="ARBA00022729"/>
    </source>
</evidence>
<dbReference type="PANTHER" id="PTHR46146:SF4">
    <property type="entry name" value="SERINE_THREONINE-PROTEIN KINASE-LIKE PROTEIN CCR4"/>
    <property type="match status" value="1"/>
</dbReference>